<evidence type="ECO:0000313" key="2">
    <source>
        <dbReference type="Proteomes" id="UP000254343"/>
    </source>
</evidence>
<dbReference type="AlphaFoldDB" id="A0A380W4Y9"/>
<organism evidence="1 2">
    <name type="scientific">Afipia felis</name>
    <name type="common">Cat scratch disease bacillus</name>
    <dbReference type="NCBI Taxonomy" id="1035"/>
    <lineage>
        <taxon>Bacteria</taxon>
        <taxon>Pseudomonadati</taxon>
        <taxon>Pseudomonadota</taxon>
        <taxon>Alphaproteobacteria</taxon>
        <taxon>Hyphomicrobiales</taxon>
        <taxon>Nitrobacteraceae</taxon>
        <taxon>Afipia</taxon>
    </lineage>
</organism>
<dbReference type="Proteomes" id="UP000254343">
    <property type="component" value="Unassembled WGS sequence"/>
</dbReference>
<name>A0A380W4Y9_AFIFE</name>
<sequence>MTQYRQRRLRRKPWEGCRYMTVLVMRDVVPQCRHFFSPEILLKICGLAEQEAAGLTAGRDCQSRAIRK</sequence>
<accession>A0A380W4Y9</accession>
<reference evidence="1 2" key="1">
    <citation type="submission" date="2018-06" db="EMBL/GenBank/DDBJ databases">
        <authorList>
            <consortium name="Pathogen Informatics"/>
            <person name="Doyle S."/>
        </authorList>
    </citation>
    <scope>NUCLEOTIDE SEQUENCE [LARGE SCALE GENOMIC DNA]</scope>
    <source>
        <strain evidence="1 2">NCTC12722</strain>
    </source>
</reference>
<gene>
    <name evidence="1" type="ORF">NCTC12722_01192</name>
</gene>
<proteinExistence type="predicted"/>
<protein>
    <submittedName>
        <fullName evidence="1">Uncharacterized protein</fullName>
    </submittedName>
</protein>
<evidence type="ECO:0000313" key="1">
    <source>
        <dbReference type="EMBL" id="SUU84011.1"/>
    </source>
</evidence>
<dbReference type="EMBL" id="UIGB01000001">
    <property type="protein sequence ID" value="SUU84011.1"/>
    <property type="molecule type" value="Genomic_DNA"/>
</dbReference>